<sequence>MKEILIDLLKTSSNRIKHPLISSFILSHIIYNWNFYLVLILSDLSIENKILYIKIHAGIFNFLIPLTISIFYILCFPYINNFFTDILENAKMKENKSRLTSVDRMMKVKLMEAKYERQIAEEKAGTKELETLNNQIELLKVQSDSLYREKEELISINNKSNADYNSLLRELENQKELFNKSLNIDYSIIEDSNKNLSMSAKQLLLKFDKYNKTKRFVIIEPESGDFNAAKELLSKNLISKVSNLFDDFSYELSELGKIYIKLLSK</sequence>
<gene>
    <name evidence="3" type="ORF">AR438_08705</name>
</gene>
<comment type="caution">
    <text evidence="3">The sequence shown here is derived from an EMBL/GenBank/DDBJ whole genome shotgun (WGS) entry which is preliminary data.</text>
</comment>
<evidence type="ECO:0000313" key="4">
    <source>
        <dbReference type="Proteomes" id="UP000051682"/>
    </source>
</evidence>
<evidence type="ECO:0000256" key="2">
    <source>
        <dbReference type="SAM" id="Phobius"/>
    </source>
</evidence>
<dbReference type="RefSeq" id="WP_056014366.1">
    <property type="nucleotide sequence ID" value="NZ_LLYZ01000005.1"/>
</dbReference>
<keyword evidence="4" id="KW-1185">Reference proteome</keyword>
<evidence type="ECO:0000313" key="3">
    <source>
        <dbReference type="EMBL" id="KQK25668.1"/>
    </source>
</evidence>
<dbReference type="Proteomes" id="UP000051682">
    <property type="component" value="Unassembled WGS sequence"/>
</dbReference>
<dbReference type="AlphaFoldDB" id="A0A0Q3KNG4"/>
<evidence type="ECO:0000256" key="1">
    <source>
        <dbReference type="SAM" id="Coils"/>
    </source>
</evidence>
<organism evidence="3 4">
    <name type="scientific">Chryseobacterium aquaticum</name>
    <dbReference type="NCBI Taxonomy" id="452084"/>
    <lineage>
        <taxon>Bacteria</taxon>
        <taxon>Pseudomonadati</taxon>
        <taxon>Bacteroidota</taxon>
        <taxon>Flavobacteriia</taxon>
        <taxon>Flavobacteriales</taxon>
        <taxon>Weeksellaceae</taxon>
        <taxon>Chryseobacterium group</taxon>
        <taxon>Chryseobacterium</taxon>
    </lineage>
</organism>
<dbReference type="STRING" id="452084.AR438_08705"/>
<keyword evidence="2" id="KW-0812">Transmembrane</keyword>
<protein>
    <submittedName>
        <fullName evidence="3">Uncharacterized protein</fullName>
    </submittedName>
</protein>
<keyword evidence="2" id="KW-0472">Membrane</keyword>
<feature type="transmembrane region" description="Helical" evidence="2">
    <location>
        <begin position="51"/>
        <end position="74"/>
    </location>
</feature>
<accession>A0A0Q3KNG4</accession>
<name>A0A0Q3KNG4_9FLAO</name>
<keyword evidence="2" id="KW-1133">Transmembrane helix</keyword>
<feature type="transmembrane region" description="Helical" evidence="2">
    <location>
        <begin position="20"/>
        <end position="39"/>
    </location>
</feature>
<keyword evidence="1" id="KW-0175">Coiled coil</keyword>
<dbReference type="EMBL" id="LLYZ01000005">
    <property type="protein sequence ID" value="KQK25668.1"/>
    <property type="molecule type" value="Genomic_DNA"/>
</dbReference>
<dbReference type="OrthoDB" id="1443905at2"/>
<feature type="coiled-coil region" evidence="1">
    <location>
        <begin position="129"/>
        <end position="181"/>
    </location>
</feature>
<proteinExistence type="predicted"/>
<reference evidence="3 4" key="1">
    <citation type="submission" date="2015-10" db="EMBL/GenBank/DDBJ databases">
        <title>Chryseobacterium aquaticum genome.</title>
        <authorList>
            <person name="Newman J.D."/>
            <person name="Ferguson M.B."/>
            <person name="Miller J.R."/>
        </authorList>
    </citation>
    <scope>NUCLEOTIDE SEQUENCE [LARGE SCALE GENOMIC DNA]</scope>
    <source>
        <strain evidence="3 4">KCTC 12483</strain>
    </source>
</reference>